<proteinExistence type="predicted"/>
<dbReference type="PANTHER" id="PTHR46825:SF7">
    <property type="entry name" value="D-ALANYL-D-ALANINE CARBOXYPEPTIDASE"/>
    <property type="match status" value="1"/>
</dbReference>
<dbReference type="Proteomes" id="UP001595993">
    <property type="component" value="Unassembled WGS sequence"/>
</dbReference>
<reference evidence="3" key="1">
    <citation type="journal article" date="2019" name="Int. J. Syst. Evol. Microbiol.">
        <title>The Global Catalogue of Microorganisms (GCM) 10K type strain sequencing project: providing services to taxonomists for standard genome sequencing and annotation.</title>
        <authorList>
            <consortium name="The Broad Institute Genomics Platform"/>
            <consortium name="The Broad Institute Genome Sequencing Center for Infectious Disease"/>
            <person name="Wu L."/>
            <person name="Ma J."/>
        </authorList>
    </citation>
    <scope>NUCLEOTIDE SEQUENCE [LARGE SCALE GENOMIC DNA]</scope>
    <source>
        <strain evidence="3">CGMCC 4.7139</strain>
    </source>
</reference>
<dbReference type="EC" id="3.-.-.-" evidence="2"/>
<dbReference type="RefSeq" id="WP_381200315.1">
    <property type="nucleotide sequence ID" value="NZ_JBHSFE010000022.1"/>
</dbReference>
<evidence type="ECO:0000313" key="3">
    <source>
        <dbReference type="Proteomes" id="UP001595993"/>
    </source>
</evidence>
<gene>
    <name evidence="2" type="ORF">ACFO9E_26560</name>
</gene>
<feature type="domain" description="Beta-lactamase-related" evidence="1">
    <location>
        <begin position="50"/>
        <end position="351"/>
    </location>
</feature>
<sequence length="382" mass="41048">MCLQLLLGASLTGCVAGEAESAPKPCPSGQIAQGDTCIPGDTADFTKKQVEDSLKKYKLNAAMAGVWVDGKRVSFVASGESMTGVPASTDMHFRIGSVAIPYLTIEILKLVDEGKVKLDDKISRWRPDLPHADEITLKMLASTTSGYSDYVRNPDFVAELYKNPFQHWTAEELVKISVSKPLVKPPGAGFVYSHANWVILGDIISKVEKKPLAEVMRNEILKPLGLTQTDNPSTAEIASPVLHAFDNERRVFEDSTYWDPSWTLAPGAVMTGTLEDLGKSVTGLGEGKLLTPESFKEQITPVSKLSPNTSYALGLAVQNTWLLQNPSFAGYQATVAYLPSKKIAIATVGTQGIGNTALENSSTELLVSIANHVAPDTPLSGV</sequence>
<dbReference type="InterPro" id="IPR050491">
    <property type="entry name" value="AmpC-like"/>
</dbReference>
<dbReference type="Gene3D" id="3.40.710.10">
    <property type="entry name" value="DD-peptidase/beta-lactamase superfamily"/>
    <property type="match status" value="1"/>
</dbReference>
<accession>A0ABV9GDW6</accession>
<keyword evidence="3" id="KW-1185">Reference proteome</keyword>
<dbReference type="PANTHER" id="PTHR46825">
    <property type="entry name" value="D-ALANYL-D-ALANINE-CARBOXYPEPTIDASE/ENDOPEPTIDASE AMPH"/>
    <property type="match status" value="1"/>
</dbReference>
<comment type="caution">
    <text evidence="2">The sequence shown here is derived from an EMBL/GenBank/DDBJ whole genome shotgun (WGS) entry which is preliminary data.</text>
</comment>
<dbReference type="Pfam" id="PF00144">
    <property type="entry name" value="Beta-lactamase"/>
    <property type="match status" value="1"/>
</dbReference>
<keyword evidence="2" id="KW-0378">Hydrolase</keyword>
<dbReference type="GO" id="GO:0016787">
    <property type="term" value="F:hydrolase activity"/>
    <property type="evidence" value="ECO:0007669"/>
    <property type="project" value="UniProtKB-KW"/>
</dbReference>
<dbReference type="SUPFAM" id="SSF56601">
    <property type="entry name" value="beta-lactamase/transpeptidase-like"/>
    <property type="match status" value="1"/>
</dbReference>
<organism evidence="2 3">
    <name type="scientific">Streptomyces maoxianensis</name>
    <dbReference type="NCBI Taxonomy" id="1459942"/>
    <lineage>
        <taxon>Bacteria</taxon>
        <taxon>Bacillati</taxon>
        <taxon>Actinomycetota</taxon>
        <taxon>Actinomycetes</taxon>
        <taxon>Kitasatosporales</taxon>
        <taxon>Streptomycetaceae</taxon>
        <taxon>Streptomyces</taxon>
    </lineage>
</organism>
<evidence type="ECO:0000313" key="2">
    <source>
        <dbReference type="EMBL" id="MFC4611329.1"/>
    </source>
</evidence>
<dbReference type="InterPro" id="IPR001466">
    <property type="entry name" value="Beta-lactam-related"/>
</dbReference>
<dbReference type="EMBL" id="JBHSFE010000022">
    <property type="protein sequence ID" value="MFC4611329.1"/>
    <property type="molecule type" value="Genomic_DNA"/>
</dbReference>
<name>A0ABV9GDW6_9ACTN</name>
<evidence type="ECO:0000259" key="1">
    <source>
        <dbReference type="Pfam" id="PF00144"/>
    </source>
</evidence>
<dbReference type="InterPro" id="IPR012338">
    <property type="entry name" value="Beta-lactam/transpept-like"/>
</dbReference>
<protein>
    <submittedName>
        <fullName evidence="2">Serine hydrolase domain-containing protein</fullName>
        <ecNumber evidence="2">3.-.-.-</ecNumber>
    </submittedName>
</protein>